<feature type="region of interest" description="Disordered" evidence="1">
    <location>
        <begin position="1"/>
        <end position="44"/>
    </location>
</feature>
<keyword evidence="3" id="KW-1185">Reference proteome</keyword>
<dbReference type="Proteomes" id="UP001295794">
    <property type="component" value="Unassembled WGS sequence"/>
</dbReference>
<feature type="region of interest" description="Disordered" evidence="1">
    <location>
        <begin position="84"/>
        <end position="113"/>
    </location>
</feature>
<accession>A0AAD2K8T4</accession>
<evidence type="ECO:0000313" key="3">
    <source>
        <dbReference type="Proteomes" id="UP001295794"/>
    </source>
</evidence>
<reference evidence="2" key="1">
    <citation type="submission" date="2023-11" db="EMBL/GenBank/DDBJ databases">
        <authorList>
            <person name="De Vega J J."/>
            <person name="De Vega J J."/>
        </authorList>
    </citation>
    <scope>NUCLEOTIDE SEQUENCE</scope>
</reference>
<comment type="caution">
    <text evidence="2">The sequence shown here is derived from an EMBL/GenBank/DDBJ whole genome shotgun (WGS) entry which is preliminary data.</text>
</comment>
<sequence>MTQQTADSASRKPPGPFLVISTPASLRADSPQLSQRAPDRDPDASCRCTDALTCRATGASATEQFHAHRELNAGSFSYVCAPQGAPGGSQAQARPRRRVYRSAGPTAEASGRPGCSVVRVRALASH</sequence>
<proteinExistence type="predicted"/>
<gene>
    <name evidence="2" type="ORF">MYCIT1_LOCUS36818</name>
</gene>
<dbReference type="EMBL" id="CAVNYO010000478">
    <property type="protein sequence ID" value="CAK5283901.1"/>
    <property type="molecule type" value="Genomic_DNA"/>
</dbReference>
<evidence type="ECO:0000313" key="2">
    <source>
        <dbReference type="EMBL" id="CAK5283901.1"/>
    </source>
</evidence>
<name>A0AAD2K8T4_9AGAR</name>
<organism evidence="2 3">
    <name type="scientific">Mycena citricolor</name>
    <dbReference type="NCBI Taxonomy" id="2018698"/>
    <lineage>
        <taxon>Eukaryota</taxon>
        <taxon>Fungi</taxon>
        <taxon>Dikarya</taxon>
        <taxon>Basidiomycota</taxon>
        <taxon>Agaricomycotina</taxon>
        <taxon>Agaricomycetes</taxon>
        <taxon>Agaricomycetidae</taxon>
        <taxon>Agaricales</taxon>
        <taxon>Marasmiineae</taxon>
        <taxon>Mycenaceae</taxon>
        <taxon>Mycena</taxon>
    </lineage>
</organism>
<protein>
    <submittedName>
        <fullName evidence="2">Uncharacterized protein</fullName>
    </submittedName>
</protein>
<dbReference type="AlphaFoldDB" id="A0AAD2K8T4"/>
<evidence type="ECO:0000256" key="1">
    <source>
        <dbReference type="SAM" id="MobiDB-lite"/>
    </source>
</evidence>